<dbReference type="Pfam" id="PF12697">
    <property type="entry name" value="Abhydrolase_6"/>
    <property type="match status" value="1"/>
</dbReference>
<evidence type="ECO:0000259" key="1">
    <source>
        <dbReference type="Pfam" id="PF12697"/>
    </source>
</evidence>
<sequence length="217" mass="23913">MPATDLPLVFVHGWAFGPEIWDQIRAARPNHTCQMLDFGYFSSVAQTETPQRPFIAIGHSLGALWLLSTMPQHCRGMVLINGFARFTASDDFPHGVPPRLLTRMARKLATAPDDTVRDFRQKAGTDLPLPGPSHPQRLHDGLHQLLTLDARQDMRMAHCPVSCIAGTGDPIAPPPLTQGSFAPATTIEWHDGGHLLPLTHPDACLQAIDHMMKRMTP</sequence>
<evidence type="ECO:0000313" key="3">
    <source>
        <dbReference type="EMBL" id="MCJ8353612.1"/>
    </source>
</evidence>
<gene>
    <name evidence="2" type="ORF">GHA01_13020</name>
    <name evidence="3" type="ORF">K1W68_06375</name>
</gene>
<evidence type="ECO:0000313" key="5">
    <source>
        <dbReference type="Proteomes" id="UP001202887"/>
    </source>
</evidence>
<reference evidence="3" key="3">
    <citation type="submission" date="2022-03" db="EMBL/GenBank/DDBJ databases">
        <authorList>
            <person name="Ryngajllo M."/>
            <person name="Jacek P."/>
            <person name="Kubiak K."/>
        </authorList>
    </citation>
    <scope>NUCLEOTIDE SEQUENCE</scope>
    <source>
        <strain evidence="3">SI1</strain>
    </source>
</reference>
<proteinExistence type="predicted"/>
<dbReference type="RefSeq" id="WP_003620117.1">
    <property type="nucleotide sequence ID" value="NZ_BJNN01000077.1"/>
</dbReference>
<accession>A0AAW5EPF5</accession>
<dbReference type="GO" id="GO:0016787">
    <property type="term" value="F:hydrolase activity"/>
    <property type="evidence" value="ECO:0007669"/>
    <property type="project" value="UniProtKB-KW"/>
</dbReference>
<reference evidence="3" key="2">
    <citation type="journal article" date="2021" name="Polymers (Basel)">
        <title>Highly Stretchable Bacterial Cellulose Produced by Komagataeibacter hansenii SI1.</title>
        <authorList>
            <person name="Cielecka I."/>
            <person name="Ryngajllo M."/>
            <person name="Maniukiewicz W."/>
            <person name="Bielecki S."/>
        </authorList>
    </citation>
    <scope>NUCLEOTIDE SEQUENCE</scope>
    <source>
        <strain evidence="3">SI1</strain>
    </source>
</reference>
<dbReference type="InterPro" id="IPR000073">
    <property type="entry name" value="AB_hydrolase_1"/>
</dbReference>
<feature type="domain" description="AB hydrolase-1" evidence="1">
    <location>
        <begin position="8"/>
        <end position="206"/>
    </location>
</feature>
<protein>
    <submittedName>
        <fullName evidence="3">Alpha/beta hydrolase</fullName>
    </submittedName>
</protein>
<dbReference type="SUPFAM" id="SSF53474">
    <property type="entry name" value="alpha/beta-Hydrolases"/>
    <property type="match status" value="1"/>
</dbReference>
<dbReference type="Proteomes" id="UP000319478">
    <property type="component" value="Unassembled WGS sequence"/>
</dbReference>
<comment type="caution">
    <text evidence="3">The sequence shown here is derived from an EMBL/GenBank/DDBJ whole genome shotgun (WGS) entry which is preliminary data.</text>
</comment>
<keyword evidence="3" id="KW-0378">Hydrolase</keyword>
<keyword evidence="4" id="KW-1185">Reference proteome</keyword>
<dbReference type="Proteomes" id="UP001202887">
    <property type="component" value="Unassembled WGS sequence"/>
</dbReference>
<dbReference type="EMBL" id="BJNN01000077">
    <property type="protein sequence ID" value="GEC63453.1"/>
    <property type="molecule type" value="Genomic_DNA"/>
</dbReference>
<name>A0AAW5EPF5_NOVHA</name>
<dbReference type="AlphaFoldDB" id="A0AAW5EPF5"/>
<reference evidence="2 4" key="1">
    <citation type="submission" date="2019-06" db="EMBL/GenBank/DDBJ databases">
        <title>Whole genome shotgun sequence of Komagataeibacter hansenii NBRC 14820.</title>
        <authorList>
            <person name="Hosoyama A."/>
            <person name="Uohara A."/>
            <person name="Ohji S."/>
            <person name="Ichikawa N."/>
        </authorList>
    </citation>
    <scope>NUCLEOTIDE SEQUENCE [LARGE SCALE GENOMIC DNA]</scope>
    <source>
        <strain evidence="2 4">NBRC 14820</strain>
    </source>
</reference>
<organism evidence="3 5">
    <name type="scientific">Novacetimonas hansenii</name>
    <name type="common">Komagataeibacter hansenii</name>
    <dbReference type="NCBI Taxonomy" id="436"/>
    <lineage>
        <taxon>Bacteria</taxon>
        <taxon>Pseudomonadati</taxon>
        <taxon>Pseudomonadota</taxon>
        <taxon>Alphaproteobacteria</taxon>
        <taxon>Acetobacterales</taxon>
        <taxon>Acetobacteraceae</taxon>
        <taxon>Novacetimonas</taxon>
    </lineage>
</organism>
<dbReference type="InterPro" id="IPR029058">
    <property type="entry name" value="AB_hydrolase_fold"/>
</dbReference>
<evidence type="ECO:0000313" key="4">
    <source>
        <dbReference type="Proteomes" id="UP000319478"/>
    </source>
</evidence>
<evidence type="ECO:0000313" key="2">
    <source>
        <dbReference type="EMBL" id="GEC63453.1"/>
    </source>
</evidence>
<dbReference type="Gene3D" id="3.40.50.1820">
    <property type="entry name" value="alpha/beta hydrolase"/>
    <property type="match status" value="1"/>
</dbReference>
<dbReference type="EMBL" id="JAIBCX010000012">
    <property type="protein sequence ID" value="MCJ8353612.1"/>
    <property type="molecule type" value="Genomic_DNA"/>
</dbReference>